<keyword evidence="3" id="KW-1185">Reference proteome</keyword>
<dbReference type="Proteomes" id="UP000050761">
    <property type="component" value="Unassembled WGS sequence"/>
</dbReference>
<sequence>MQTDSKPRQIEVEEDQTEADVSEIHVKGNEKEMLLKQLHDQKKLKANHQLTSDSRESEKQPTDENTGQSSTHGHSESVFVSPEIRNVIAKEYDLADVGVDHHHLSDGKKKHKGRKSSKIKPEEENGAGHKARHEEEKQEMYYFDMSPAVKVPKAMMEKAVGTMKSVALVYEHHYLGNVESKKGQLDLMLTKDLAYRLHGIAFGDICVQRRDVKRVHHAGIFYISLAELIQKDAGVRKTAELFTKFFRSGLTVDGAVLEVEYGNTPIKFLW</sequence>
<gene>
    <name evidence="2" type="ORF">HPBE_LOCUS4664</name>
</gene>
<feature type="compositionally biased region" description="Polar residues" evidence="1">
    <location>
        <begin position="63"/>
        <end position="72"/>
    </location>
</feature>
<dbReference type="AlphaFoldDB" id="A0A3P8AQU0"/>
<feature type="compositionally biased region" description="Basic and acidic residues" evidence="1">
    <location>
        <begin position="53"/>
        <end position="62"/>
    </location>
</feature>
<reference evidence="2 3" key="1">
    <citation type="submission" date="2018-11" db="EMBL/GenBank/DDBJ databases">
        <authorList>
            <consortium name="Pathogen Informatics"/>
        </authorList>
    </citation>
    <scope>NUCLEOTIDE SEQUENCE [LARGE SCALE GENOMIC DNA]</scope>
</reference>
<feature type="compositionally biased region" description="Basic and acidic residues" evidence="1">
    <location>
        <begin position="119"/>
        <end position="134"/>
    </location>
</feature>
<organism evidence="2">
    <name type="scientific">Heligmosomoides polygyrus</name>
    <name type="common">Parasitic roundworm</name>
    <dbReference type="NCBI Taxonomy" id="6339"/>
    <lineage>
        <taxon>Eukaryota</taxon>
        <taxon>Metazoa</taxon>
        <taxon>Ecdysozoa</taxon>
        <taxon>Nematoda</taxon>
        <taxon>Chromadorea</taxon>
        <taxon>Rhabditida</taxon>
        <taxon>Rhabditina</taxon>
        <taxon>Rhabditomorpha</taxon>
        <taxon>Strongyloidea</taxon>
        <taxon>Heligmosomidae</taxon>
        <taxon>Heligmosomoides</taxon>
    </lineage>
</organism>
<dbReference type="WBParaSite" id="HPBE_0000466301-mRNA-1">
    <property type="protein sequence ID" value="HPBE_0000466301-mRNA-1"/>
    <property type="gene ID" value="HPBE_0000466301"/>
</dbReference>
<protein>
    <submittedName>
        <fullName evidence="4">Ty3-gypsy retrotransposon protein</fullName>
    </submittedName>
</protein>
<proteinExistence type="predicted"/>
<feature type="compositionally biased region" description="Basic residues" evidence="1">
    <location>
        <begin position="108"/>
        <end position="118"/>
    </location>
</feature>
<accession>A0A3P8AQU0</accession>
<evidence type="ECO:0000313" key="2">
    <source>
        <dbReference type="EMBL" id="VDO62002.1"/>
    </source>
</evidence>
<evidence type="ECO:0000256" key="1">
    <source>
        <dbReference type="SAM" id="MobiDB-lite"/>
    </source>
</evidence>
<evidence type="ECO:0000313" key="4">
    <source>
        <dbReference type="WBParaSite" id="HPBE_0000466301-mRNA-1"/>
    </source>
</evidence>
<feature type="region of interest" description="Disordered" evidence="1">
    <location>
        <begin position="100"/>
        <end position="134"/>
    </location>
</feature>
<feature type="compositionally biased region" description="Acidic residues" evidence="1">
    <location>
        <begin position="12"/>
        <end position="21"/>
    </location>
</feature>
<name>A0A3P8AQU0_HELPZ</name>
<reference evidence="4" key="2">
    <citation type="submission" date="2019-09" db="UniProtKB">
        <authorList>
            <consortium name="WormBaseParasite"/>
        </authorList>
    </citation>
    <scope>IDENTIFICATION</scope>
</reference>
<evidence type="ECO:0000313" key="3">
    <source>
        <dbReference type="Proteomes" id="UP000050761"/>
    </source>
</evidence>
<dbReference type="EMBL" id="UZAH01025345">
    <property type="protein sequence ID" value="VDO62002.1"/>
    <property type="molecule type" value="Genomic_DNA"/>
</dbReference>
<feature type="region of interest" description="Disordered" evidence="1">
    <location>
        <begin position="1"/>
        <end position="24"/>
    </location>
</feature>
<feature type="region of interest" description="Disordered" evidence="1">
    <location>
        <begin position="36"/>
        <end position="79"/>
    </location>
</feature>
<feature type="compositionally biased region" description="Basic and acidic residues" evidence="1">
    <location>
        <begin position="1"/>
        <end position="11"/>
    </location>
</feature>